<gene>
    <name evidence="1" type="ORF">HNQ88_004031</name>
</gene>
<dbReference type="EMBL" id="JAVDQD010000006">
    <property type="protein sequence ID" value="MDR6240955.1"/>
    <property type="molecule type" value="Genomic_DNA"/>
</dbReference>
<dbReference type="Proteomes" id="UP001185092">
    <property type="component" value="Unassembled WGS sequence"/>
</dbReference>
<dbReference type="PANTHER" id="PTHR32011">
    <property type="entry name" value="OS08G0472400 PROTEIN"/>
    <property type="match status" value="1"/>
</dbReference>
<accession>A0AAE4BUD6</accession>
<dbReference type="AlphaFoldDB" id="A0AAE4BUD6"/>
<keyword evidence="2" id="KW-1185">Reference proteome</keyword>
<name>A0AAE4BUD6_9BACT</name>
<reference evidence="1" key="1">
    <citation type="submission" date="2023-07" db="EMBL/GenBank/DDBJ databases">
        <title>Genomic Encyclopedia of Type Strains, Phase IV (KMG-IV): sequencing the most valuable type-strain genomes for metagenomic binning, comparative biology and taxonomic classification.</title>
        <authorList>
            <person name="Goeker M."/>
        </authorList>
    </citation>
    <scope>NUCLEOTIDE SEQUENCE</scope>
    <source>
        <strain evidence="1">DSM 26174</strain>
    </source>
</reference>
<organism evidence="1 2">
    <name type="scientific">Aureibacter tunicatorum</name>
    <dbReference type="NCBI Taxonomy" id="866807"/>
    <lineage>
        <taxon>Bacteria</taxon>
        <taxon>Pseudomonadati</taxon>
        <taxon>Bacteroidota</taxon>
        <taxon>Cytophagia</taxon>
        <taxon>Cytophagales</taxon>
        <taxon>Persicobacteraceae</taxon>
        <taxon>Aureibacter</taxon>
    </lineage>
</organism>
<evidence type="ECO:0000313" key="2">
    <source>
        <dbReference type="Proteomes" id="UP001185092"/>
    </source>
</evidence>
<evidence type="ECO:0000313" key="1">
    <source>
        <dbReference type="EMBL" id="MDR6240955.1"/>
    </source>
</evidence>
<evidence type="ECO:0008006" key="3">
    <source>
        <dbReference type="Google" id="ProtNLM"/>
    </source>
</evidence>
<dbReference type="RefSeq" id="WP_309941349.1">
    <property type="nucleotide sequence ID" value="NZ_AP025305.1"/>
</dbReference>
<comment type="caution">
    <text evidence="1">The sequence shown here is derived from an EMBL/GenBank/DDBJ whole genome shotgun (WGS) entry which is preliminary data.</text>
</comment>
<proteinExistence type="predicted"/>
<protein>
    <recommendedName>
        <fullName evidence="3">Knr4/Smi1-like domain-containing protein</fullName>
    </recommendedName>
</protein>
<sequence>MKIPEDYIDFLYWFKEKTEKYWNELDYEDENYNESENQQWIGLKEEEIFEIEDKYKISFSYEHREFLKVLHDFDTVEGYENVNHNDIEKEDWPHFMNWKCDAQVKYYLNWPYKLILEDVKKHRYWLKSWGKRPESEIEIENFFNNKYSQAPKLLPIYSHRFVVNVPDQIESPVLSIMGIDTVHYGWSMKDYLLKEFGGSLDIYEEFYDEEYKGLDIRDTKEYDQYRKKMWSLNKKKKIPFWSEVMSQLNSNYPYRYFDEMK</sequence>
<dbReference type="PANTHER" id="PTHR32011:SF6">
    <property type="entry name" value="KNR4_SMI1-LIKE DOMAIN-CONTAINING PROTEIN"/>
    <property type="match status" value="1"/>
</dbReference>